<dbReference type="PATRIC" id="fig|76856.3.peg.1177"/>
<dbReference type="InterPro" id="IPR003959">
    <property type="entry name" value="ATPase_AAA_core"/>
</dbReference>
<dbReference type="PANTHER" id="PTHR40396">
    <property type="entry name" value="ATPASE-LIKE PROTEIN"/>
    <property type="match status" value="1"/>
</dbReference>
<evidence type="ECO:0000313" key="2">
    <source>
        <dbReference type="EMBL" id="KUL99463.1"/>
    </source>
</evidence>
<dbReference type="GO" id="GO:0016887">
    <property type="term" value="F:ATP hydrolysis activity"/>
    <property type="evidence" value="ECO:0007669"/>
    <property type="project" value="InterPro"/>
</dbReference>
<dbReference type="Gene3D" id="3.40.50.300">
    <property type="entry name" value="P-loop containing nucleotide triphosphate hydrolases"/>
    <property type="match status" value="2"/>
</dbReference>
<dbReference type="RefSeq" id="WP_011015670.1">
    <property type="nucleotide sequence ID" value="NZ_CP022122.1"/>
</dbReference>
<dbReference type="AlphaFoldDB" id="A0A0M5MA63"/>
<dbReference type="PANTHER" id="PTHR40396:SF1">
    <property type="entry name" value="ATPASE AAA-TYPE CORE DOMAIN-CONTAINING PROTEIN"/>
    <property type="match status" value="1"/>
</dbReference>
<protein>
    <submittedName>
        <fullName evidence="2">Transporter</fullName>
    </submittedName>
</protein>
<name>A0A0M5MA63_FUSNC</name>
<gene>
    <name evidence="2" type="ORF">RO03_08095</name>
</gene>
<dbReference type="Pfam" id="PF13304">
    <property type="entry name" value="AAA_21"/>
    <property type="match status" value="1"/>
</dbReference>
<proteinExistence type="predicted"/>
<dbReference type="Proteomes" id="UP000054800">
    <property type="component" value="Unassembled WGS sequence"/>
</dbReference>
<comment type="caution">
    <text evidence="2">The sequence shown here is derived from an EMBL/GenBank/DDBJ whole genome shotgun (WGS) entry which is preliminary data.</text>
</comment>
<organism evidence="2 3">
    <name type="scientific">Fusobacterium nucleatum subsp. nucleatum</name>
    <dbReference type="NCBI Taxonomy" id="76856"/>
    <lineage>
        <taxon>Bacteria</taxon>
        <taxon>Fusobacteriati</taxon>
        <taxon>Fusobacteriota</taxon>
        <taxon>Fusobacteriia</taxon>
        <taxon>Fusobacteriales</taxon>
        <taxon>Fusobacteriaceae</taxon>
        <taxon>Fusobacterium</taxon>
    </lineage>
</organism>
<dbReference type="GeneID" id="79782494"/>
<dbReference type="OMA" id="QIWFVEK"/>
<dbReference type="EMBL" id="LMVH01000001">
    <property type="protein sequence ID" value="KUL99463.1"/>
    <property type="molecule type" value="Genomic_DNA"/>
</dbReference>
<feature type="domain" description="ATPase AAA-type core" evidence="1">
    <location>
        <begin position="49"/>
        <end position="401"/>
    </location>
</feature>
<evidence type="ECO:0000313" key="3">
    <source>
        <dbReference type="Proteomes" id="UP000054800"/>
    </source>
</evidence>
<sequence length="462" mass="54391">MLIRFNVKNFLSFAEREDGRTEEFSMLTGKVQKKKEHIYDDGKIKLLKFAAIYGANASGKSNLVKAIDFMKETIINGLPKGHTEKYCRVKSENKAKESYFEFEIKLGEKYYSYGFEIILNESKFISEWLVELKSDNKEKIIFNRDIQKGKYKFGKFLEKEKELINKLRVYAEDIKDDSSVLFLSIMNKNKKNLYEDYKTISILKETYFWVKDNLDVNYPDRPISNYSYMANAENVEEVCKFISAFGTGIKNFKMVDVPVEKVINKLPKSIKDKLMSDLEKRRVEIKKEKDIEKIAFIMRSNKDFFILNIDNNQNLTCKTIHFSHEKSDIFFSLDEESDGTIRLLDLLEVLLSNKDKTYVIDELDRCLHPSLSYKFIKTFLQKAEKSNIQLIVTTHESRLMDFDLLRRDEIWFINKKSSGESDIYSLEEYNERFDKKIDKAYLEGRYGGVPIFSTVFPIEKED</sequence>
<dbReference type="SUPFAM" id="SSF52540">
    <property type="entry name" value="P-loop containing nucleoside triphosphate hydrolases"/>
    <property type="match status" value="1"/>
</dbReference>
<reference evidence="2 3" key="1">
    <citation type="submission" date="2015-10" db="EMBL/GenBank/DDBJ databases">
        <authorList>
            <person name="Gilbert D.G."/>
        </authorList>
    </citation>
    <scope>NUCLEOTIDE SEQUENCE [LARGE SCALE GENOMIC DNA]</scope>
    <source>
        <strain evidence="2 3">ChDC F311</strain>
    </source>
</reference>
<dbReference type="OrthoDB" id="9809324at2"/>
<dbReference type="InterPro" id="IPR027417">
    <property type="entry name" value="P-loop_NTPase"/>
</dbReference>
<evidence type="ECO:0000259" key="1">
    <source>
        <dbReference type="Pfam" id="PF13304"/>
    </source>
</evidence>
<accession>A0A0M5MA63</accession>
<dbReference type="GO" id="GO:0005524">
    <property type="term" value="F:ATP binding"/>
    <property type="evidence" value="ECO:0007669"/>
    <property type="project" value="InterPro"/>
</dbReference>